<name>A0A915J6G4_ROMCU</name>
<protein>
    <submittedName>
        <fullName evidence="2">Uncharacterized protein</fullName>
    </submittedName>
</protein>
<dbReference type="AlphaFoldDB" id="A0A915J6G4"/>
<sequence length="111" mass="12564">METHLNNVPIKVPVAKFPPAKLMFKKRFENLSTKIVARKPSDRNESANNIRKLILLSKESRIPIDGESLVSTTICLISSTFSFPSFGDAMSLGVHKTFTQKSDWRIRTPLF</sequence>
<proteinExistence type="predicted"/>
<keyword evidence="1" id="KW-1185">Reference proteome</keyword>
<dbReference type="Proteomes" id="UP000887565">
    <property type="component" value="Unplaced"/>
</dbReference>
<organism evidence="1 2">
    <name type="scientific">Romanomermis culicivorax</name>
    <name type="common">Nematode worm</name>
    <dbReference type="NCBI Taxonomy" id="13658"/>
    <lineage>
        <taxon>Eukaryota</taxon>
        <taxon>Metazoa</taxon>
        <taxon>Ecdysozoa</taxon>
        <taxon>Nematoda</taxon>
        <taxon>Enoplea</taxon>
        <taxon>Dorylaimia</taxon>
        <taxon>Mermithida</taxon>
        <taxon>Mermithoidea</taxon>
        <taxon>Mermithidae</taxon>
        <taxon>Romanomermis</taxon>
    </lineage>
</organism>
<dbReference type="WBParaSite" id="nRc.2.0.1.t21328-RA">
    <property type="protein sequence ID" value="nRc.2.0.1.t21328-RA"/>
    <property type="gene ID" value="nRc.2.0.1.g21328"/>
</dbReference>
<evidence type="ECO:0000313" key="1">
    <source>
        <dbReference type="Proteomes" id="UP000887565"/>
    </source>
</evidence>
<reference evidence="2" key="1">
    <citation type="submission" date="2022-11" db="UniProtKB">
        <authorList>
            <consortium name="WormBaseParasite"/>
        </authorList>
    </citation>
    <scope>IDENTIFICATION</scope>
</reference>
<accession>A0A915J6G4</accession>
<evidence type="ECO:0000313" key="2">
    <source>
        <dbReference type="WBParaSite" id="nRc.2.0.1.t21328-RA"/>
    </source>
</evidence>